<accession>A0ACC1SL77</accession>
<keyword evidence="2" id="KW-1185">Reference proteome</keyword>
<reference evidence="1" key="1">
    <citation type="submission" date="2022-08" db="EMBL/GenBank/DDBJ databases">
        <title>Genome Sequence of Fusarium decemcellulare.</title>
        <authorList>
            <person name="Buettner E."/>
        </authorList>
    </citation>
    <scope>NUCLEOTIDE SEQUENCE</scope>
    <source>
        <strain evidence="1">Babe19</strain>
    </source>
</reference>
<organism evidence="1 2">
    <name type="scientific">Fusarium decemcellulare</name>
    <dbReference type="NCBI Taxonomy" id="57161"/>
    <lineage>
        <taxon>Eukaryota</taxon>
        <taxon>Fungi</taxon>
        <taxon>Dikarya</taxon>
        <taxon>Ascomycota</taxon>
        <taxon>Pezizomycotina</taxon>
        <taxon>Sordariomycetes</taxon>
        <taxon>Hypocreomycetidae</taxon>
        <taxon>Hypocreales</taxon>
        <taxon>Nectriaceae</taxon>
        <taxon>Fusarium</taxon>
        <taxon>Fusarium decemcellulare species complex</taxon>
    </lineage>
</organism>
<name>A0ACC1SL77_9HYPO</name>
<proteinExistence type="predicted"/>
<comment type="caution">
    <text evidence="1">The sequence shown here is derived from an EMBL/GenBank/DDBJ whole genome shotgun (WGS) entry which is preliminary data.</text>
</comment>
<sequence length="1382" mass="155400">MQADTPGDDTTLRMPSMPKPASQPPTSVEAGAADSPTGVISVAFSCLGVYAFGRKTDYQRTLTNFLAAQASMFMERLKRKPHHAINILDGIDGLVQGGEMLLVLGNPGSGCTTLLKSLSGHTDGLIVDDRSILNFQGVPSKQMFTAFRGKTTYQAEFDIHFPTLTMRETLEFASKARTRPERWDACSLAVEDEARMLGLRQALDTYMGNALLPGLPSSSNAHKEIMLGDGVFQCWDNSTRGLDSVNALDFVKAVRRRTSDRNSVAIVTLYQAGEDIYKLFDKVIVLHEGRQIYFGPTQDAKKYFTDMGFNSPPRCPTPEFLTSVTRPLVLRPNIRDGVSWVPRNALQFAKAWRSSPEYKALLSDIDGYNEKHPLENKSSVALTCEALAGHDERRSAFILLTPKQIGLCIDRGFLRLRHNLPVLTSTIVGNLVISIILGSMFYSMKDDTSSFFGCGVLLFFTSLINTTLAAFESVALWDDRPVIEKHSRYRFYHPFTEAVASFLCDVPNKIVLTFAFNLPVYFLSNLRRTPGAFFTYYLFGFMCLLNGSVIYRSMGAMSRTLVGSQPPGAVLVALMTIYSGFVLPLRDMRPWLQWFSYINPVYYASRAVDLSAQILFHRAIGTRRTSSVQPLVLDLGKLQYLEMLTSRLSLGSIHSIFGGVYNDFTRCTLFVLIHLFRNLGILMATLSVAACVYLLATEYISMLPPRPDVFLFQRLHMPDVTEPQDLEGGAAVPRDNSEKFNTSSQKTASDVSCKSRGAHLVWSNLTYEIKDGKEKKVILHDIDGWGSSGAGKTTLLNVLAERTTIGVVNGNISVDTRHQNIAFARKIGYAQQDDIHLETASVREVLLFSALLRQPSHYSKQEKIDFVDQVIDMLDMRIFQHAVVGRLNIEQKKRVTIGTELAARPELLLFLDEPTSGLDSDSAWSFCNLLKRLTSNGQAILCTIHQPSSPLLGLFDRLLLLDQGQAIYFGSLGHEFRDVIHYFERHGARKCPSHENPAEWMMEITRDDATDNGMSWGSIWKESMEHDLVRQECDDMEQRLSNTAVGESSQETQITEFATPFWDQLAIVTKRAFEHDWRSPGYIYSKSLTTFGTAFINGLSFWASGTTSQDIQNQVFSLFLLLTIFGTHVQLIMARLHDSRVLYENRERQSRTYSWAVFIISNVIVELASQTLISVICFVSWYYPLGLWRKALNQGELHSRSGLVFLLIWSLLVLFQTFSQMLMTIMPDVPTGINIGNVLFMLSLIFSGVLVPPNDLPRFWIFMYRATPLSYYVSAVMSTGLSGTDIECSSDDILRFDPPAGQSCGSYIEASGTSRILNPNDESSCEVCMYTTADSLLSYFGIYFEDRWWQWGVTIAYNVFNVVFIFLLYWLVKVPKISRRQR</sequence>
<evidence type="ECO:0000313" key="1">
    <source>
        <dbReference type="EMBL" id="KAJ3541868.1"/>
    </source>
</evidence>
<protein>
    <submittedName>
        <fullName evidence="1">Uncharacterized protein</fullName>
    </submittedName>
</protein>
<dbReference type="Proteomes" id="UP001148629">
    <property type="component" value="Unassembled WGS sequence"/>
</dbReference>
<gene>
    <name evidence="1" type="ORF">NM208_g4402</name>
</gene>
<dbReference type="EMBL" id="JANRMS010000327">
    <property type="protein sequence ID" value="KAJ3541868.1"/>
    <property type="molecule type" value="Genomic_DNA"/>
</dbReference>
<evidence type="ECO:0000313" key="2">
    <source>
        <dbReference type="Proteomes" id="UP001148629"/>
    </source>
</evidence>